<name>A0A5D4M9C9_9BACI</name>
<dbReference type="SMART" id="SM00849">
    <property type="entry name" value="Lactamase_B"/>
    <property type="match status" value="1"/>
</dbReference>
<comment type="caution">
    <text evidence="7">The sequence shown here is derived from an EMBL/GenBank/DDBJ whole genome shotgun (WGS) entry which is preliminary data.</text>
</comment>
<dbReference type="InterPro" id="IPR051013">
    <property type="entry name" value="MBL_superfamily_lactonases"/>
</dbReference>
<dbReference type="PANTHER" id="PTHR42978">
    <property type="entry name" value="QUORUM-QUENCHING LACTONASE YTNP-RELATED-RELATED"/>
    <property type="match status" value="1"/>
</dbReference>
<evidence type="ECO:0000256" key="5">
    <source>
        <dbReference type="ARBA" id="ARBA00022833"/>
    </source>
</evidence>
<dbReference type="AlphaFoldDB" id="A0A5D4M9C9"/>
<dbReference type="InterPro" id="IPR001279">
    <property type="entry name" value="Metallo-B-lactamas"/>
</dbReference>
<gene>
    <name evidence="7" type="ORF">FZC84_14070</name>
</gene>
<reference evidence="7 8" key="1">
    <citation type="submission" date="2019-08" db="EMBL/GenBank/DDBJ databases">
        <title>Bacillus genomes from the desert of Cuatro Cienegas, Coahuila.</title>
        <authorList>
            <person name="Olmedo-Alvarez G."/>
        </authorList>
    </citation>
    <scope>NUCLEOTIDE SEQUENCE [LARGE SCALE GENOMIC DNA]</scope>
    <source>
        <strain evidence="7 8">CH128b_4D</strain>
    </source>
</reference>
<keyword evidence="3" id="KW-0479">Metal-binding</keyword>
<organism evidence="7 8">
    <name type="scientific">Rossellomorea vietnamensis</name>
    <dbReference type="NCBI Taxonomy" id="218284"/>
    <lineage>
        <taxon>Bacteria</taxon>
        <taxon>Bacillati</taxon>
        <taxon>Bacillota</taxon>
        <taxon>Bacilli</taxon>
        <taxon>Bacillales</taxon>
        <taxon>Bacillaceae</taxon>
        <taxon>Rossellomorea</taxon>
    </lineage>
</organism>
<keyword evidence="5" id="KW-0862">Zinc</keyword>
<evidence type="ECO:0000313" key="8">
    <source>
        <dbReference type="Proteomes" id="UP000325182"/>
    </source>
</evidence>
<evidence type="ECO:0000256" key="2">
    <source>
        <dbReference type="ARBA" id="ARBA00007749"/>
    </source>
</evidence>
<dbReference type="GO" id="GO:0046872">
    <property type="term" value="F:metal ion binding"/>
    <property type="evidence" value="ECO:0007669"/>
    <property type="project" value="UniProtKB-KW"/>
</dbReference>
<dbReference type="GO" id="GO:0016787">
    <property type="term" value="F:hydrolase activity"/>
    <property type="evidence" value="ECO:0007669"/>
    <property type="project" value="UniProtKB-KW"/>
</dbReference>
<dbReference type="Gene3D" id="3.60.15.10">
    <property type="entry name" value="Ribonuclease Z/Hydroxyacylglutathione hydrolase-like"/>
    <property type="match status" value="1"/>
</dbReference>
<dbReference type="InterPro" id="IPR036866">
    <property type="entry name" value="RibonucZ/Hydroxyglut_hydro"/>
</dbReference>
<feature type="domain" description="Metallo-beta-lactamase" evidence="6">
    <location>
        <begin position="43"/>
        <end position="257"/>
    </location>
</feature>
<evidence type="ECO:0000259" key="6">
    <source>
        <dbReference type="SMART" id="SM00849"/>
    </source>
</evidence>
<dbReference type="PANTHER" id="PTHR42978:SF2">
    <property type="entry name" value="102 KBASES UNSTABLE REGION: FROM 1 TO 119443"/>
    <property type="match status" value="1"/>
</dbReference>
<keyword evidence="4" id="KW-0378">Hydrolase</keyword>
<protein>
    <submittedName>
        <fullName evidence="7">N-acyl homoserine lactonase family protein</fullName>
    </submittedName>
</protein>
<proteinExistence type="inferred from homology"/>
<dbReference type="Pfam" id="PF00753">
    <property type="entry name" value="Lactamase_B"/>
    <property type="match status" value="1"/>
</dbReference>
<dbReference type="CDD" id="cd07729">
    <property type="entry name" value="AHL_lactonase_MBL-fold"/>
    <property type="match status" value="1"/>
</dbReference>
<evidence type="ECO:0000313" key="7">
    <source>
        <dbReference type="EMBL" id="TYR98554.1"/>
    </source>
</evidence>
<dbReference type="SUPFAM" id="SSF56281">
    <property type="entry name" value="Metallo-hydrolase/oxidoreductase"/>
    <property type="match status" value="1"/>
</dbReference>
<dbReference type="Proteomes" id="UP000325182">
    <property type="component" value="Unassembled WGS sequence"/>
</dbReference>
<evidence type="ECO:0000256" key="4">
    <source>
        <dbReference type="ARBA" id="ARBA00022801"/>
    </source>
</evidence>
<dbReference type="EMBL" id="VTEG01000010">
    <property type="protein sequence ID" value="TYR98554.1"/>
    <property type="molecule type" value="Genomic_DNA"/>
</dbReference>
<comment type="cofactor">
    <cofactor evidence="1">
        <name>Zn(2+)</name>
        <dbReference type="ChEBI" id="CHEBI:29105"/>
    </cofactor>
</comment>
<dbReference type="RefSeq" id="WP_148954326.1">
    <property type="nucleotide sequence ID" value="NZ_VTEG01000010.1"/>
</dbReference>
<comment type="similarity">
    <text evidence="2">Belongs to the metallo-beta-lactamase superfamily.</text>
</comment>
<evidence type="ECO:0000256" key="1">
    <source>
        <dbReference type="ARBA" id="ARBA00001947"/>
    </source>
</evidence>
<sequence>MKVHVWHTGSVYIDQALAFREKSFHPIPYSGWLRGKWKKRWVPVSSYLIEHPKGKILIDTGWHEEIRTNQKKHLGRFAHSMFQGQLNKGSSILEQLNNFGLESKDIDFVLLTHLHSDHVSGLKHVKEAKKIITSELEWKAANKKIGYIKSMWDGVPIETFEMSEIPFGPFRKGLDLFGDGTLFLVHTPGHSDGMFSILVKMNNGWLLLASDVGYSQKSWEEIILPGVTTNKVFAKKSLEWIKEFSKRKDCIKVIANHDTEIEPQIVL</sequence>
<evidence type="ECO:0000256" key="3">
    <source>
        <dbReference type="ARBA" id="ARBA00022723"/>
    </source>
</evidence>
<accession>A0A5D4M9C9</accession>